<evidence type="ECO:0000256" key="7">
    <source>
        <dbReference type="SAM" id="Phobius"/>
    </source>
</evidence>
<feature type="transmembrane region" description="Helical" evidence="7">
    <location>
        <begin position="157"/>
        <end position="179"/>
    </location>
</feature>
<feature type="transmembrane region" description="Helical" evidence="7">
    <location>
        <begin position="385"/>
        <end position="406"/>
    </location>
</feature>
<dbReference type="InterPro" id="IPR003706">
    <property type="entry name" value="CstA_N"/>
</dbReference>
<dbReference type="PANTHER" id="PTHR30252:SF4">
    <property type="entry name" value="CARBON STARVATION"/>
    <property type="match status" value="1"/>
</dbReference>
<evidence type="ECO:0000256" key="1">
    <source>
        <dbReference type="ARBA" id="ARBA00004651"/>
    </source>
</evidence>
<feature type="transmembrane region" description="Helical" evidence="7">
    <location>
        <begin position="53"/>
        <end position="74"/>
    </location>
</feature>
<sequence>MYTFLGGLLILISGYLFYSKYIEKQFGSEADKTTPAYAMQDGVDYIPMATWKVYLIQFLNIAGLGPIFGAIQGALFGPIAFVWVIFGCILGGAVHDYVSGMISVRHNGAGLSEIHGMYLGKSVQKFMRVLTVFFCVIVGVVFIAGPAKLLAQLTPNTFGVMFWIFVILIYYFLATILPIDVIIGKIYPLFGAALFFMAIGVGGSIIFKGYSIPELSLTNLHPQNVSVWPMMFITIACGAVSGFHATQSPMMARCLKNEKDGRKVFYGAMITEGVVALIWIAAGLAFYGGVPGLGKIVLGKAGPAGAVFEITRTLLGPAGSVLVLLGVIFCPITTGDTAFRSARLALAEILKYPQEKIKNRLVLAIPMFAIAVFLTFVEFPVLWRYMTWLTQAYAMVTLWACSVYLYQKEKNHWLTTLPAIFMTAVSISYILQAKEGFKLQAGFSNVVGLAVALFFSALFYLKMKKSNSVCLEKALGE</sequence>
<dbReference type="Pfam" id="PF02554">
    <property type="entry name" value="CstA"/>
    <property type="match status" value="1"/>
</dbReference>
<evidence type="ECO:0000259" key="8">
    <source>
        <dbReference type="Pfam" id="PF02554"/>
    </source>
</evidence>
<comment type="subcellular location">
    <subcellularLocation>
        <location evidence="1">Cell membrane</location>
        <topology evidence="1">Multi-pass membrane protein</topology>
    </subcellularLocation>
</comment>
<evidence type="ECO:0000256" key="4">
    <source>
        <dbReference type="ARBA" id="ARBA00022692"/>
    </source>
</evidence>
<dbReference type="PANTHER" id="PTHR30252">
    <property type="entry name" value="INNER MEMBRANE PEPTIDE TRANSPORTER"/>
    <property type="match status" value="1"/>
</dbReference>
<evidence type="ECO:0000313" key="9">
    <source>
        <dbReference type="EMBL" id="GIM27409.1"/>
    </source>
</evidence>
<keyword evidence="6 7" id="KW-0472">Membrane</keyword>
<dbReference type="RefSeq" id="WP_212902172.1">
    <property type="nucleotide sequence ID" value="NZ_BOPZ01000001.1"/>
</dbReference>
<feature type="transmembrane region" description="Helical" evidence="7">
    <location>
        <begin position="80"/>
        <end position="98"/>
    </location>
</feature>
<evidence type="ECO:0000256" key="3">
    <source>
        <dbReference type="ARBA" id="ARBA00022475"/>
    </source>
</evidence>
<comment type="similarity">
    <text evidence="2">Belongs to the peptide transporter carbon starvation (CstA) (TC 2.A.114) family.</text>
</comment>
<accession>A0A919RX60</accession>
<feature type="transmembrane region" description="Helical" evidence="7">
    <location>
        <begin position="318"/>
        <end position="339"/>
    </location>
</feature>
<feature type="domain" description="CstA N-terminal" evidence="8">
    <location>
        <begin position="7"/>
        <end position="206"/>
    </location>
</feature>
<feature type="transmembrane region" description="Helical" evidence="7">
    <location>
        <begin position="227"/>
        <end position="245"/>
    </location>
</feature>
<keyword evidence="10" id="KW-1185">Reference proteome</keyword>
<reference evidence="9" key="1">
    <citation type="submission" date="2021-03" db="EMBL/GenBank/DDBJ databases">
        <title>Taxonomic study of Clostridium polyendosporum from meadow-gley soil under rice.</title>
        <authorList>
            <person name="Kobayashi H."/>
            <person name="Tanizawa Y."/>
            <person name="Yagura M."/>
        </authorList>
    </citation>
    <scope>NUCLEOTIDE SEQUENCE</scope>
    <source>
        <strain evidence="9">JCM 30710</strain>
    </source>
</reference>
<protein>
    <submittedName>
        <fullName evidence="9">Carbon starvation protein CstA</fullName>
    </submittedName>
</protein>
<organism evidence="9 10">
    <name type="scientific">Clostridium polyendosporum</name>
    <dbReference type="NCBI Taxonomy" id="69208"/>
    <lineage>
        <taxon>Bacteria</taxon>
        <taxon>Bacillati</taxon>
        <taxon>Bacillota</taxon>
        <taxon>Clostridia</taxon>
        <taxon>Eubacteriales</taxon>
        <taxon>Clostridiaceae</taxon>
        <taxon>Clostridium</taxon>
    </lineage>
</organism>
<comment type="caution">
    <text evidence="9">The sequence shown here is derived from an EMBL/GenBank/DDBJ whole genome shotgun (WGS) entry which is preliminary data.</text>
</comment>
<dbReference type="Proteomes" id="UP000679179">
    <property type="component" value="Unassembled WGS sequence"/>
</dbReference>
<feature type="transmembrane region" description="Helical" evidence="7">
    <location>
        <begin position="126"/>
        <end position="145"/>
    </location>
</feature>
<evidence type="ECO:0000256" key="5">
    <source>
        <dbReference type="ARBA" id="ARBA00022989"/>
    </source>
</evidence>
<keyword evidence="5 7" id="KW-1133">Transmembrane helix</keyword>
<evidence type="ECO:0000256" key="6">
    <source>
        <dbReference type="ARBA" id="ARBA00023136"/>
    </source>
</evidence>
<evidence type="ECO:0000313" key="10">
    <source>
        <dbReference type="Proteomes" id="UP000679179"/>
    </source>
</evidence>
<evidence type="ECO:0000256" key="2">
    <source>
        <dbReference type="ARBA" id="ARBA00007755"/>
    </source>
</evidence>
<feature type="transmembrane region" description="Helical" evidence="7">
    <location>
        <begin position="443"/>
        <end position="461"/>
    </location>
</feature>
<feature type="transmembrane region" description="Helical" evidence="7">
    <location>
        <begin position="186"/>
        <end position="207"/>
    </location>
</feature>
<dbReference type="GO" id="GO:0005886">
    <property type="term" value="C:plasma membrane"/>
    <property type="evidence" value="ECO:0007669"/>
    <property type="project" value="UniProtKB-SubCell"/>
</dbReference>
<feature type="transmembrane region" description="Helical" evidence="7">
    <location>
        <begin position="413"/>
        <end position="431"/>
    </location>
</feature>
<dbReference type="EMBL" id="BOPZ01000001">
    <property type="protein sequence ID" value="GIM27409.1"/>
    <property type="molecule type" value="Genomic_DNA"/>
</dbReference>
<keyword evidence="4 7" id="KW-0812">Transmembrane</keyword>
<feature type="transmembrane region" description="Helical" evidence="7">
    <location>
        <begin position="360"/>
        <end position="379"/>
    </location>
</feature>
<feature type="transmembrane region" description="Helical" evidence="7">
    <location>
        <begin position="265"/>
        <end position="287"/>
    </location>
</feature>
<feature type="transmembrane region" description="Helical" evidence="7">
    <location>
        <begin position="6"/>
        <end position="22"/>
    </location>
</feature>
<dbReference type="AlphaFoldDB" id="A0A919RX60"/>
<dbReference type="InterPro" id="IPR051605">
    <property type="entry name" value="CstA"/>
</dbReference>
<name>A0A919RX60_9CLOT</name>
<proteinExistence type="inferred from homology"/>
<gene>
    <name evidence="9" type="ORF">CPJCM30710_00750</name>
</gene>
<keyword evidence="3" id="KW-1003">Cell membrane</keyword>
<dbReference type="GO" id="GO:0009267">
    <property type="term" value="P:cellular response to starvation"/>
    <property type="evidence" value="ECO:0007669"/>
    <property type="project" value="InterPro"/>
</dbReference>